<sequence>MSRDVRLYLELWSILFAMNKKETRYYLGEVHYAPHMNPQPPQKKNWFFNSDRPSFELTKPKKIPVQKQLSRQDSTEEHGSPPVGSPVVGSPGLASPPAHGFQATQNTIHPRSEKLLKREFDFCH</sequence>
<evidence type="ECO:0000256" key="1">
    <source>
        <dbReference type="SAM" id="MobiDB-lite"/>
    </source>
</evidence>
<dbReference type="Proteomes" id="UP001217089">
    <property type="component" value="Unassembled WGS sequence"/>
</dbReference>
<comment type="caution">
    <text evidence="2">The sequence shown here is derived from an EMBL/GenBank/DDBJ whole genome shotgun (WGS) entry which is preliminary data.</text>
</comment>
<accession>A0ABQ9ELD5</accession>
<gene>
    <name evidence="2" type="ORF">KUTeg_016259</name>
</gene>
<evidence type="ECO:0000313" key="2">
    <source>
        <dbReference type="EMBL" id="KAJ8305714.1"/>
    </source>
</evidence>
<dbReference type="EMBL" id="JARBDR010000813">
    <property type="protein sequence ID" value="KAJ8305714.1"/>
    <property type="molecule type" value="Genomic_DNA"/>
</dbReference>
<evidence type="ECO:0000313" key="3">
    <source>
        <dbReference type="Proteomes" id="UP001217089"/>
    </source>
</evidence>
<organism evidence="2 3">
    <name type="scientific">Tegillarca granosa</name>
    <name type="common">Malaysian cockle</name>
    <name type="synonym">Anadara granosa</name>
    <dbReference type="NCBI Taxonomy" id="220873"/>
    <lineage>
        <taxon>Eukaryota</taxon>
        <taxon>Metazoa</taxon>
        <taxon>Spiralia</taxon>
        <taxon>Lophotrochozoa</taxon>
        <taxon>Mollusca</taxon>
        <taxon>Bivalvia</taxon>
        <taxon>Autobranchia</taxon>
        <taxon>Pteriomorphia</taxon>
        <taxon>Arcoida</taxon>
        <taxon>Arcoidea</taxon>
        <taxon>Arcidae</taxon>
        <taxon>Tegillarca</taxon>
    </lineage>
</organism>
<reference evidence="2 3" key="1">
    <citation type="submission" date="2022-12" db="EMBL/GenBank/DDBJ databases">
        <title>Chromosome-level genome of Tegillarca granosa.</title>
        <authorList>
            <person name="Kim J."/>
        </authorList>
    </citation>
    <scope>NUCLEOTIDE SEQUENCE [LARGE SCALE GENOMIC DNA]</scope>
    <source>
        <strain evidence="2">Teg-2019</strain>
        <tissue evidence="2">Adductor muscle</tissue>
    </source>
</reference>
<feature type="compositionally biased region" description="Low complexity" evidence="1">
    <location>
        <begin position="80"/>
        <end position="97"/>
    </location>
</feature>
<name>A0ABQ9ELD5_TEGGR</name>
<protein>
    <submittedName>
        <fullName evidence="2">Uncharacterized protein</fullName>
    </submittedName>
</protein>
<keyword evidence="3" id="KW-1185">Reference proteome</keyword>
<proteinExistence type="predicted"/>
<feature type="region of interest" description="Disordered" evidence="1">
    <location>
        <begin position="34"/>
        <end position="112"/>
    </location>
</feature>